<protein>
    <submittedName>
        <fullName evidence="2">Uncharacterized protein</fullName>
    </submittedName>
</protein>
<name>S7W6A0_SPRLO</name>
<dbReference type="InParanoid" id="S7W6A0"/>
<sequence length="206" mass="23168">MLFLITVVTFIYCTKISKVKIHPIMDNKDVLCRVNSNTARIIDGQDEVAKKGKVKFKLIPTDGGFYIKVNGKDSYLGPKPKDPGVVFFSTPEPEYVWKLEAGALGSRFISENGKCLIKTTSYDSRPQTKGNYLHTTACDPSEKDQNFNVEYLSDSSSDASSNHKGDDKSLPERNDYHYTPGVVNKLCRKSNGQVVLRRCRQYTVLK</sequence>
<reference evidence="3" key="1">
    <citation type="journal article" date="2013" name="PLoS Genet.">
        <title>The genome of Spraguea lophii and the basis of host-microsporidian interactions.</title>
        <authorList>
            <person name="Campbell S.E."/>
            <person name="Williams T.A."/>
            <person name="Yousuf A."/>
            <person name="Soanes D.M."/>
            <person name="Paszkiewicz K.H."/>
            <person name="Williams B.A.P."/>
        </authorList>
    </citation>
    <scope>NUCLEOTIDE SEQUENCE [LARGE SCALE GENOMIC DNA]</scope>
    <source>
        <strain evidence="3">42_110</strain>
    </source>
</reference>
<evidence type="ECO:0000313" key="3">
    <source>
        <dbReference type="Proteomes" id="UP000014978"/>
    </source>
</evidence>
<feature type="region of interest" description="Disordered" evidence="1">
    <location>
        <begin position="153"/>
        <end position="175"/>
    </location>
</feature>
<keyword evidence="3" id="KW-1185">Reference proteome</keyword>
<comment type="caution">
    <text evidence="2">The sequence shown here is derived from an EMBL/GenBank/DDBJ whole genome shotgun (WGS) entry which is preliminary data.</text>
</comment>
<organism evidence="2 3">
    <name type="scientific">Spraguea lophii (strain 42_110)</name>
    <name type="common">Microsporidian parasite</name>
    <dbReference type="NCBI Taxonomy" id="1358809"/>
    <lineage>
        <taxon>Eukaryota</taxon>
        <taxon>Fungi</taxon>
        <taxon>Fungi incertae sedis</taxon>
        <taxon>Microsporidia</taxon>
        <taxon>Spragueidae</taxon>
        <taxon>Spraguea</taxon>
    </lineage>
</organism>
<gene>
    <name evidence="2" type="ORF">SLOPH_476</name>
</gene>
<evidence type="ECO:0000313" key="2">
    <source>
        <dbReference type="EMBL" id="EPR78296.1"/>
    </source>
</evidence>
<dbReference type="EMBL" id="ATCN01000892">
    <property type="protein sequence ID" value="EPR78296.1"/>
    <property type="molecule type" value="Genomic_DNA"/>
</dbReference>
<dbReference type="AlphaFoldDB" id="S7W6A0"/>
<feature type="compositionally biased region" description="Basic and acidic residues" evidence="1">
    <location>
        <begin position="161"/>
        <end position="175"/>
    </location>
</feature>
<dbReference type="VEuPathDB" id="MicrosporidiaDB:SLOPH_476"/>
<accession>S7W6A0</accession>
<dbReference type="HOGENOM" id="CLU_1332702_0_0_1"/>
<evidence type="ECO:0000256" key="1">
    <source>
        <dbReference type="SAM" id="MobiDB-lite"/>
    </source>
</evidence>
<proteinExistence type="predicted"/>
<dbReference type="Proteomes" id="UP000014978">
    <property type="component" value="Unassembled WGS sequence"/>
</dbReference>